<evidence type="ECO:0000256" key="4">
    <source>
        <dbReference type="ARBA" id="ARBA00023204"/>
    </source>
</evidence>
<dbReference type="Pfam" id="PF02245">
    <property type="entry name" value="Pur_DNA_glyco"/>
    <property type="match status" value="1"/>
</dbReference>
<dbReference type="FunFam" id="3.10.300.10:FF:000001">
    <property type="entry name" value="Putative 3-methyladenine DNA glycosylase"/>
    <property type="match status" value="1"/>
</dbReference>
<evidence type="ECO:0000313" key="6">
    <source>
        <dbReference type="EMBL" id="RLE08324.1"/>
    </source>
</evidence>
<dbReference type="Proteomes" id="UP000279422">
    <property type="component" value="Unassembled WGS sequence"/>
</dbReference>
<evidence type="ECO:0000256" key="1">
    <source>
        <dbReference type="ARBA" id="ARBA00009232"/>
    </source>
</evidence>
<dbReference type="GO" id="GO:0003677">
    <property type="term" value="F:DNA binding"/>
    <property type="evidence" value="ECO:0007669"/>
    <property type="project" value="InterPro"/>
</dbReference>
<evidence type="ECO:0000313" key="7">
    <source>
        <dbReference type="Proteomes" id="UP000279422"/>
    </source>
</evidence>
<keyword evidence="3 5" id="KW-0378">Hydrolase</keyword>
<comment type="caution">
    <text evidence="6">The sequence shown here is derived from an EMBL/GenBank/DDBJ whole genome shotgun (WGS) entry which is preliminary data.</text>
</comment>
<evidence type="ECO:0000256" key="3">
    <source>
        <dbReference type="ARBA" id="ARBA00022801"/>
    </source>
</evidence>
<reference evidence="6 7" key="1">
    <citation type="submission" date="2018-06" db="EMBL/GenBank/DDBJ databases">
        <title>Extensive metabolic versatility and redundancy in microbially diverse, dynamic hydrothermal sediments.</title>
        <authorList>
            <person name="Dombrowski N."/>
            <person name="Teske A."/>
            <person name="Baker B.J."/>
        </authorList>
    </citation>
    <scope>NUCLEOTIDE SEQUENCE [LARGE SCALE GENOMIC DNA]</scope>
    <source>
        <strain evidence="6">B47_G16</strain>
    </source>
</reference>
<dbReference type="GO" id="GO:0003905">
    <property type="term" value="F:alkylbase DNA N-glycosylase activity"/>
    <property type="evidence" value="ECO:0007669"/>
    <property type="project" value="InterPro"/>
</dbReference>
<evidence type="ECO:0000256" key="2">
    <source>
        <dbReference type="ARBA" id="ARBA00022763"/>
    </source>
</evidence>
<dbReference type="InterPro" id="IPR011034">
    <property type="entry name" value="Formyl_transferase-like_C_sf"/>
</dbReference>
<dbReference type="NCBIfam" id="NF002003">
    <property type="entry name" value="PRK00802.1-3"/>
    <property type="match status" value="1"/>
</dbReference>
<comment type="similarity">
    <text evidence="1 5">Belongs to the DNA glycosylase MPG family.</text>
</comment>
<dbReference type="Gene3D" id="3.10.300.10">
    <property type="entry name" value="Methylpurine-DNA glycosylase (MPG)"/>
    <property type="match status" value="1"/>
</dbReference>
<evidence type="ECO:0000256" key="5">
    <source>
        <dbReference type="HAMAP-Rule" id="MF_00527"/>
    </source>
</evidence>
<protein>
    <recommendedName>
        <fullName evidence="5">Putative 3-methyladenine DNA glycosylase</fullName>
        <ecNumber evidence="5">3.2.2.-</ecNumber>
    </recommendedName>
</protein>
<sequence>MKKTLPKSFYRRDTKEVAIDLLGKILVRRTQEGTVKGKIVETEAYYGPDDPASHAYKGMTKRAQIMWGSPGIAYVYFTYGMHYLLNVVTEEEGKAGAVLIRAVEPKEGIELMKRRRNFCDLKNLTNGPAKLTQAFDITTRENGVDLTGRKLWIEEGSGEKFEVVSTSRIGIRAGKEAKLRFYIKGNEFVSKK</sequence>
<keyword evidence="2 5" id="KW-0227">DNA damage</keyword>
<dbReference type="NCBIfam" id="TIGR00567">
    <property type="entry name" value="3mg"/>
    <property type="match status" value="1"/>
</dbReference>
<gene>
    <name evidence="6" type="ORF">DRJ00_06510</name>
</gene>
<keyword evidence="4 5" id="KW-0234">DNA repair</keyword>
<dbReference type="CDD" id="cd00540">
    <property type="entry name" value="AAG"/>
    <property type="match status" value="1"/>
</dbReference>
<dbReference type="EMBL" id="QMPZ01000104">
    <property type="protein sequence ID" value="RLE08324.1"/>
    <property type="molecule type" value="Genomic_DNA"/>
</dbReference>
<dbReference type="PANTHER" id="PTHR10429:SF0">
    <property type="entry name" value="DNA-3-METHYLADENINE GLYCOSYLASE"/>
    <property type="match status" value="1"/>
</dbReference>
<organism evidence="6 7">
    <name type="scientific">Aerophobetes bacterium</name>
    <dbReference type="NCBI Taxonomy" id="2030807"/>
    <lineage>
        <taxon>Bacteria</taxon>
        <taxon>Candidatus Aerophobota</taxon>
    </lineage>
</organism>
<proteinExistence type="inferred from homology"/>
<dbReference type="EC" id="3.2.2.-" evidence="5"/>
<dbReference type="InterPro" id="IPR036995">
    <property type="entry name" value="MPG_sf"/>
</dbReference>
<name>A0A497E349_UNCAE</name>
<dbReference type="AlphaFoldDB" id="A0A497E349"/>
<dbReference type="InterPro" id="IPR003180">
    <property type="entry name" value="MPG"/>
</dbReference>
<accession>A0A497E349</accession>
<dbReference type="PANTHER" id="PTHR10429">
    <property type="entry name" value="DNA-3-METHYLADENINE GLYCOSYLASE"/>
    <property type="match status" value="1"/>
</dbReference>
<dbReference type="GO" id="GO:0006284">
    <property type="term" value="P:base-excision repair"/>
    <property type="evidence" value="ECO:0007669"/>
    <property type="project" value="InterPro"/>
</dbReference>
<dbReference type="SUPFAM" id="SSF50486">
    <property type="entry name" value="FMT C-terminal domain-like"/>
    <property type="match status" value="1"/>
</dbReference>
<dbReference type="HAMAP" id="MF_00527">
    <property type="entry name" value="3MGH"/>
    <property type="match status" value="1"/>
</dbReference>